<dbReference type="Proteomes" id="UP000198394">
    <property type="component" value="Unassembled WGS sequence"/>
</dbReference>
<evidence type="ECO:0000313" key="2">
    <source>
        <dbReference type="EMBL" id="OXB94809.1"/>
    </source>
</evidence>
<dbReference type="EMBL" id="NDYL01000001">
    <property type="protein sequence ID" value="OXB94809.1"/>
    <property type="molecule type" value="Genomic_DNA"/>
</dbReference>
<name>A0A226QTS0_9BACL</name>
<dbReference type="AlphaFoldDB" id="A0A226QTS0"/>
<keyword evidence="1" id="KW-0472">Membrane</keyword>
<keyword evidence="1" id="KW-0812">Transmembrane</keyword>
<accession>A0A226QTS0</accession>
<evidence type="ECO:0000256" key="1">
    <source>
        <dbReference type="SAM" id="Phobius"/>
    </source>
</evidence>
<gene>
    <name evidence="2" type="ORF">B9L23_08075</name>
</gene>
<sequence>MRSLVVYTTLILKGWFKHPLSLAICIALGIPLIYFLNIFNAPSAFAIHLPPKEVGVFLLIYDKK</sequence>
<comment type="caution">
    <text evidence="2">The sequence shown here is derived from an EMBL/GenBank/DDBJ whole genome shotgun (WGS) entry which is preliminary data.</text>
</comment>
<proteinExistence type="predicted"/>
<organism evidence="2 3">
    <name type="scientific">Parageobacillus galactosidasius</name>
    <dbReference type="NCBI Taxonomy" id="883812"/>
    <lineage>
        <taxon>Bacteria</taxon>
        <taxon>Bacillati</taxon>
        <taxon>Bacillota</taxon>
        <taxon>Bacilli</taxon>
        <taxon>Bacillales</taxon>
        <taxon>Anoxybacillaceae</taxon>
        <taxon>Parageobacillus</taxon>
    </lineage>
</organism>
<evidence type="ECO:0000313" key="3">
    <source>
        <dbReference type="Proteomes" id="UP000198394"/>
    </source>
</evidence>
<keyword evidence="1" id="KW-1133">Transmembrane helix</keyword>
<reference evidence="2 3" key="1">
    <citation type="submission" date="2017-04" db="EMBL/GenBank/DDBJ databases">
        <title>The genome sequence of Parageobacillus galactosidasius DSM 18751.</title>
        <authorList>
            <person name="Ramaloko W.T."/>
            <person name="Koen N."/>
            <person name="Polliack S."/>
            <person name="Aliyu H."/>
            <person name="Lebre P."/>
            <person name="Mohr T."/>
            <person name="Oswald F."/>
            <person name="Zwick M."/>
            <person name="Neumann A."/>
            <person name="Syldatk C."/>
            <person name="Cowan D."/>
            <person name="De Maayer P."/>
        </authorList>
    </citation>
    <scope>NUCLEOTIDE SEQUENCE [LARGE SCALE GENOMIC DNA]</scope>
    <source>
        <strain evidence="2 3">DSM 18751</strain>
    </source>
</reference>
<feature type="transmembrane region" description="Helical" evidence="1">
    <location>
        <begin position="20"/>
        <end position="39"/>
    </location>
</feature>
<keyword evidence="3" id="KW-1185">Reference proteome</keyword>
<protein>
    <submittedName>
        <fullName evidence="2">Uncharacterized protein</fullName>
    </submittedName>
</protein>